<dbReference type="Proteomes" id="UP001431572">
    <property type="component" value="Chromosome 2"/>
</dbReference>
<reference evidence="2" key="2">
    <citation type="journal article" date="2024" name="Nature">
        <title>Anoxygenic phototroph of the Chloroflexota uses a type I reaction centre.</title>
        <authorList>
            <person name="Tsuji J.M."/>
            <person name="Shaw N.A."/>
            <person name="Nagashima S."/>
            <person name="Venkiteswaran J.J."/>
            <person name="Schiff S.L."/>
            <person name="Watanabe T."/>
            <person name="Fukui M."/>
            <person name="Hanada S."/>
            <person name="Tank M."/>
            <person name="Neufeld J.D."/>
        </authorList>
    </citation>
    <scope>NUCLEOTIDE SEQUENCE</scope>
    <source>
        <strain evidence="2">L227-S17</strain>
    </source>
</reference>
<gene>
    <name evidence="1" type="ORF">HXX08_15900</name>
    <name evidence="2" type="ORF">OZ401_002860</name>
</gene>
<sequence length="408" mass="44676">MDTFPYAEKLLKEKPNLPLAGIKVIDMTRLLPGPYATMLLGDLGADVLKIEDPQLGDYLRWRGPYINGEGASFLVLNRNKRSMTLNLKHAEARDIFLKVVADADILMESFRPGVLDKLGVGYAQLKEINPRLIYCAISGYGQDGPYAQRAGHDLNYIGYAGALGQTGRAGEAPALPGVQIADLGGGGMLSLVGILAAVEGRHRTGEGRFVDISMTEGVASWLTYMAGDYFASGETQKRGSGRLNGGLPEYGVYETSDGKWLTVGALEEKFFERMCNLIELPQYKNDVQSEGARADEIRAAFTTRFKQKTREEWLSLLAGEETCVGPVYEIDEALNDPQMQARGFVTEIEHPKAGLIKQLGCPMKMDELPANDVLRVPPPSFGEHTAELLRGLGFSAAEIERLKKEKAI</sequence>
<dbReference type="PANTHER" id="PTHR48228">
    <property type="entry name" value="SUCCINYL-COA--D-CITRAMALATE COA-TRANSFERASE"/>
    <property type="match status" value="1"/>
</dbReference>
<dbReference type="PANTHER" id="PTHR48228:SF5">
    <property type="entry name" value="ALPHA-METHYLACYL-COA RACEMASE"/>
    <property type="match status" value="1"/>
</dbReference>
<dbReference type="InterPro" id="IPR003673">
    <property type="entry name" value="CoA-Trfase_fam_III"/>
</dbReference>
<dbReference type="Pfam" id="PF02515">
    <property type="entry name" value="CoA_transf_3"/>
    <property type="match status" value="1"/>
</dbReference>
<organism evidence="1 3">
    <name type="scientific">Candidatus Chlorohelix allophototropha</name>
    <dbReference type="NCBI Taxonomy" id="3003348"/>
    <lineage>
        <taxon>Bacteria</taxon>
        <taxon>Bacillati</taxon>
        <taxon>Chloroflexota</taxon>
        <taxon>Chloroflexia</taxon>
        <taxon>Candidatus Chloroheliales</taxon>
        <taxon>Candidatus Chloroheliaceae</taxon>
        <taxon>Candidatus Chlorohelix</taxon>
    </lineage>
</organism>
<evidence type="ECO:0000313" key="3">
    <source>
        <dbReference type="Proteomes" id="UP000521676"/>
    </source>
</evidence>
<dbReference type="Proteomes" id="UP000521676">
    <property type="component" value="Unassembled WGS sequence"/>
</dbReference>
<reference evidence="1 3" key="1">
    <citation type="submission" date="2020-06" db="EMBL/GenBank/DDBJ databases">
        <title>Anoxygenic phototrophic Chloroflexota member uses a Type I reaction center.</title>
        <authorList>
            <person name="Tsuji J.M."/>
            <person name="Shaw N.A."/>
            <person name="Nagashima S."/>
            <person name="Venkiteswaran J."/>
            <person name="Schiff S.L."/>
            <person name="Hanada S."/>
            <person name="Tank M."/>
            <person name="Neufeld J.D."/>
        </authorList>
    </citation>
    <scope>NUCLEOTIDE SEQUENCE [LARGE SCALE GENOMIC DNA]</scope>
    <source>
        <strain evidence="1">L227-S17</strain>
    </source>
</reference>
<keyword evidence="1" id="KW-0808">Transferase</keyword>
<dbReference type="Gene3D" id="3.40.50.10540">
    <property type="entry name" value="Crotonobetainyl-coa:carnitine coa-transferase, domain 1"/>
    <property type="match status" value="1"/>
</dbReference>
<protein>
    <submittedName>
        <fullName evidence="1">CoA transferase</fullName>
    </submittedName>
</protein>
<dbReference type="InterPro" id="IPR044855">
    <property type="entry name" value="CoA-Trfase_III_dom3_sf"/>
</dbReference>
<evidence type="ECO:0000313" key="2">
    <source>
        <dbReference type="EMBL" id="WJW69257.1"/>
    </source>
</evidence>
<evidence type="ECO:0000313" key="1">
    <source>
        <dbReference type="EMBL" id="NWJ47342.1"/>
    </source>
</evidence>
<dbReference type="Gene3D" id="3.30.1540.10">
    <property type="entry name" value="formyl-coa transferase, domain 3"/>
    <property type="match status" value="1"/>
</dbReference>
<dbReference type="AlphaFoldDB" id="A0A8T7M5S9"/>
<proteinExistence type="predicted"/>
<accession>A0A8T7M5S9</accession>
<dbReference type="RefSeq" id="WP_341471144.1">
    <property type="nucleotide sequence ID" value="NZ_CP128400.1"/>
</dbReference>
<dbReference type="EMBL" id="JACATZ010000003">
    <property type="protein sequence ID" value="NWJ47342.1"/>
    <property type="molecule type" value="Genomic_DNA"/>
</dbReference>
<dbReference type="SUPFAM" id="SSF89796">
    <property type="entry name" value="CoA-transferase family III (CaiB/BaiF)"/>
    <property type="match status" value="1"/>
</dbReference>
<evidence type="ECO:0000313" key="4">
    <source>
        <dbReference type="Proteomes" id="UP001431572"/>
    </source>
</evidence>
<dbReference type="InterPro" id="IPR023606">
    <property type="entry name" value="CoA-Trfase_III_dom_1_sf"/>
</dbReference>
<name>A0A8T7M5S9_9CHLR</name>
<dbReference type="GO" id="GO:0016740">
    <property type="term" value="F:transferase activity"/>
    <property type="evidence" value="ECO:0007669"/>
    <property type="project" value="UniProtKB-KW"/>
</dbReference>
<dbReference type="EMBL" id="CP128400">
    <property type="protein sequence ID" value="WJW69257.1"/>
    <property type="molecule type" value="Genomic_DNA"/>
</dbReference>
<dbReference type="InterPro" id="IPR050509">
    <property type="entry name" value="CoA-transferase_III"/>
</dbReference>
<keyword evidence="4" id="KW-1185">Reference proteome</keyword>